<name>A0A5M6INY0_9PROT</name>
<dbReference type="Gene3D" id="1.20.58.2180">
    <property type="match status" value="1"/>
</dbReference>
<dbReference type="Proteomes" id="UP000325255">
    <property type="component" value="Unassembled WGS sequence"/>
</dbReference>
<evidence type="ECO:0000256" key="1">
    <source>
        <dbReference type="SAM" id="SignalP"/>
    </source>
</evidence>
<reference evidence="3 4" key="1">
    <citation type="submission" date="2019-09" db="EMBL/GenBank/DDBJ databases">
        <title>Genome sequence of Rhodovastum atsumiense, a diverse member of the Acetobacteraceae family of non-sulfur purple photosynthetic bacteria.</title>
        <authorList>
            <person name="Meyer T."/>
            <person name="Kyndt J."/>
        </authorList>
    </citation>
    <scope>NUCLEOTIDE SEQUENCE [LARGE SCALE GENOMIC DNA]</scope>
    <source>
        <strain evidence="3 4">DSM 21279</strain>
    </source>
</reference>
<dbReference type="SUPFAM" id="SSF53807">
    <property type="entry name" value="Helical backbone' metal receptor"/>
    <property type="match status" value="1"/>
</dbReference>
<dbReference type="AlphaFoldDB" id="A0A5M6INY0"/>
<evidence type="ECO:0000259" key="2">
    <source>
        <dbReference type="PROSITE" id="PS50983"/>
    </source>
</evidence>
<feature type="signal peptide" evidence="1">
    <location>
        <begin position="1"/>
        <end position="26"/>
    </location>
</feature>
<dbReference type="EMBL" id="VWPK01000055">
    <property type="protein sequence ID" value="KAA5609268.1"/>
    <property type="molecule type" value="Genomic_DNA"/>
</dbReference>
<evidence type="ECO:0000313" key="3">
    <source>
        <dbReference type="EMBL" id="KAA5609268.1"/>
    </source>
</evidence>
<protein>
    <submittedName>
        <fullName evidence="3">ABC transporter substrate-binding protein</fullName>
    </submittedName>
</protein>
<dbReference type="RefSeq" id="WP_150044045.1">
    <property type="nucleotide sequence ID" value="NZ_OW485601.1"/>
</dbReference>
<feature type="chain" id="PRO_5024448946" evidence="1">
    <location>
        <begin position="27"/>
        <end position="347"/>
    </location>
</feature>
<feature type="domain" description="Fe/B12 periplasmic-binding" evidence="2">
    <location>
        <begin position="45"/>
        <end position="311"/>
    </location>
</feature>
<keyword evidence="1" id="KW-0732">Signal</keyword>
<dbReference type="InterPro" id="IPR002491">
    <property type="entry name" value="ABC_transptr_periplasmic_BD"/>
</dbReference>
<dbReference type="PANTHER" id="PTHR30535">
    <property type="entry name" value="VITAMIN B12-BINDING PROTEIN"/>
    <property type="match status" value="1"/>
</dbReference>
<keyword evidence="4" id="KW-1185">Reference proteome</keyword>
<comment type="caution">
    <text evidence="3">The sequence shown here is derived from an EMBL/GenBank/DDBJ whole genome shotgun (WGS) entry which is preliminary data.</text>
</comment>
<dbReference type="PROSITE" id="PS50983">
    <property type="entry name" value="FE_B12_PBP"/>
    <property type="match status" value="1"/>
</dbReference>
<accession>A0A5M6INY0</accession>
<dbReference type="OrthoDB" id="9775594at2"/>
<organism evidence="3 4">
    <name type="scientific">Rhodovastum atsumiense</name>
    <dbReference type="NCBI Taxonomy" id="504468"/>
    <lineage>
        <taxon>Bacteria</taxon>
        <taxon>Pseudomonadati</taxon>
        <taxon>Pseudomonadota</taxon>
        <taxon>Alphaproteobacteria</taxon>
        <taxon>Acetobacterales</taxon>
        <taxon>Acetobacteraceae</taxon>
        <taxon>Rhodovastum</taxon>
    </lineage>
</organism>
<dbReference type="InterPro" id="IPR050902">
    <property type="entry name" value="ABC_Transporter_SBP"/>
</dbReference>
<gene>
    <name evidence="3" type="ORF">F1189_25170</name>
</gene>
<dbReference type="Gene3D" id="3.40.50.1980">
    <property type="entry name" value="Nitrogenase molybdenum iron protein domain"/>
    <property type="match status" value="2"/>
</dbReference>
<dbReference type="PANTHER" id="PTHR30535:SF34">
    <property type="entry name" value="MOLYBDATE-BINDING PROTEIN MOLA"/>
    <property type="match status" value="1"/>
</dbReference>
<dbReference type="Pfam" id="PF01497">
    <property type="entry name" value="Peripla_BP_2"/>
    <property type="match status" value="1"/>
</dbReference>
<sequence length="347" mass="37574">MMILRRIARATLFAAALLLAASPARAREVVDMSGRTITLPADIHRVYGAFSSAVAIMAAIAPDLLAGSYFDTTPDLARFLPPGFAALPRLSVSGIQTTNPEQLMAAGIDLGVVLDGTGLSEQVRATMARLGRPAVAVAAERLEQYPATFRFLGAVLQRPERGEALARYLEETGARVAAALRDLPDGQRPRVYYAESPDGLQSQCDGSARAEVIGLAGGRNVLHCAAANSFAATATMTAETVLLLDPDVILVRFPRTATMFLTEPRWQTLAAVRSRRVLVVPSLPFNWMDRPPSYMRIMGVQWLAGRLHPDRYRIDLPAETRAFFRLFFGVALTDADLHLLFAGTAAP</sequence>
<evidence type="ECO:0000313" key="4">
    <source>
        <dbReference type="Proteomes" id="UP000325255"/>
    </source>
</evidence>
<proteinExistence type="predicted"/>